<reference evidence="6 7" key="1">
    <citation type="submission" date="2019-02" db="EMBL/GenBank/DDBJ databases">
        <title>Deep-cultivation of Planctomycetes and their phenomic and genomic characterization uncovers novel biology.</title>
        <authorList>
            <person name="Wiegand S."/>
            <person name="Jogler M."/>
            <person name="Boedeker C."/>
            <person name="Pinto D."/>
            <person name="Vollmers J."/>
            <person name="Rivas-Marin E."/>
            <person name="Kohn T."/>
            <person name="Peeters S.H."/>
            <person name="Heuer A."/>
            <person name="Rast P."/>
            <person name="Oberbeckmann S."/>
            <person name="Bunk B."/>
            <person name="Jeske O."/>
            <person name="Meyerdierks A."/>
            <person name="Storesund J.E."/>
            <person name="Kallscheuer N."/>
            <person name="Luecker S."/>
            <person name="Lage O.M."/>
            <person name="Pohl T."/>
            <person name="Merkel B.J."/>
            <person name="Hornburger P."/>
            <person name="Mueller R.-W."/>
            <person name="Bruemmer F."/>
            <person name="Labrenz M."/>
            <person name="Spormann A.M."/>
            <person name="Op Den Camp H."/>
            <person name="Overmann J."/>
            <person name="Amann R."/>
            <person name="Jetten M.S.M."/>
            <person name="Mascher T."/>
            <person name="Medema M.H."/>
            <person name="Devos D.P."/>
            <person name="Kaster A.-K."/>
            <person name="Ovreas L."/>
            <person name="Rohde M."/>
            <person name="Galperin M.Y."/>
            <person name="Jogler C."/>
        </authorList>
    </citation>
    <scope>NUCLEOTIDE SEQUENCE [LARGE SCALE GENOMIC DNA]</scope>
    <source>
        <strain evidence="6 7">Pla108</strain>
    </source>
</reference>
<evidence type="ECO:0000256" key="4">
    <source>
        <dbReference type="PROSITE-ProRule" id="PRU00433"/>
    </source>
</evidence>
<keyword evidence="1 4" id="KW-0349">Heme</keyword>
<gene>
    <name evidence="6" type="ORF">Pla108_06790</name>
</gene>
<evidence type="ECO:0000256" key="1">
    <source>
        <dbReference type="ARBA" id="ARBA00022617"/>
    </source>
</evidence>
<name>A0A5C6AJZ7_9BACT</name>
<dbReference type="EMBL" id="SJPR01000001">
    <property type="protein sequence ID" value="TWT99736.1"/>
    <property type="molecule type" value="Genomic_DNA"/>
</dbReference>
<dbReference type="GO" id="GO:0009055">
    <property type="term" value="F:electron transfer activity"/>
    <property type="evidence" value="ECO:0007669"/>
    <property type="project" value="InterPro"/>
</dbReference>
<feature type="domain" description="Cytochrome c" evidence="5">
    <location>
        <begin position="84"/>
        <end position="188"/>
    </location>
</feature>
<dbReference type="InterPro" id="IPR036909">
    <property type="entry name" value="Cyt_c-like_dom_sf"/>
</dbReference>
<dbReference type="Pfam" id="PF13442">
    <property type="entry name" value="Cytochrome_CBB3"/>
    <property type="match status" value="1"/>
</dbReference>
<dbReference type="SUPFAM" id="SSF46626">
    <property type="entry name" value="Cytochrome c"/>
    <property type="match status" value="2"/>
</dbReference>
<dbReference type="InterPro" id="IPR009056">
    <property type="entry name" value="Cyt_c-like_dom"/>
</dbReference>
<dbReference type="Pfam" id="PF00034">
    <property type="entry name" value="Cytochrom_C"/>
    <property type="match status" value="1"/>
</dbReference>
<dbReference type="Proteomes" id="UP000317421">
    <property type="component" value="Unassembled WGS sequence"/>
</dbReference>
<dbReference type="Gene3D" id="1.10.760.10">
    <property type="entry name" value="Cytochrome c-like domain"/>
    <property type="match status" value="2"/>
</dbReference>
<accession>A0A5C6AJZ7</accession>
<keyword evidence="3 4" id="KW-0408">Iron</keyword>
<feature type="domain" description="Cytochrome c" evidence="5">
    <location>
        <begin position="252"/>
        <end position="381"/>
    </location>
</feature>
<sequence>MPPPRPRRRHRLAALLCAAAGATGCGERADSFQPNGLLRATGGLTDEQSSSIDAALAELFGSPDEPRLPPELPRMAELCDLAALQQAAGPVASHEVGVTQGLYRRHCARCHGVTGDGRGPTARYQSPYPRDFRRGVFKWKSTYRDAPPTVADLDRVLEHGVPGTAMPSFRLLSEEEREILQQYVIYLAIRGQTERALVSLVADELPAGEPLRLEGDLRDEVMSESLAPIVAAWVDAESDVVSPPDSSEVDDRLIARGRDLYHSEKAGCFKCHGAAGQGGAVAGKDYEIDYDRWTRERVVARPSDAVAHLVRQDLPIRPSRPRQLIGATPHGGDATADLYRRVHQGIAGTTMPAVGGAYPGQPGSLTDEEVQSVVVYLQSINPKESPL</sequence>
<organism evidence="6 7">
    <name type="scientific">Botrimarina colliarenosi</name>
    <dbReference type="NCBI Taxonomy" id="2528001"/>
    <lineage>
        <taxon>Bacteria</taxon>
        <taxon>Pseudomonadati</taxon>
        <taxon>Planctomycetota</taxon>
        <taxon>Planctomycetia</taxon>
        <taxon>Pirellulales</taxon>
        <taxon>Lacipirellulaceae</taxon>
        <taxon>Botrimarina</taxon>
    </lineage>
</organism>
<comment type="caution">
    <text evidence="6">The sequence shown here is derived from an EMBL/GenBank/DDBJ whole genome shotgun (WGS) entry which is preliminary data.</text>
</comment>
<proteinExistence type="predicted"/>
<evidence type="ECO:0000313" key="6">
    <source>
        <dbReference type="EMBL" id="TWT99736.1"/>
    </source>
</evidence>
<keyword evidence="2 4" id="KW-0479">Metal-binding</keyword>
<dbReference type="GO" id="GO:0046872">
    <property type="term" value="F:metal ion binding"/>
    <property type="evidence" value="ECO:0007669"/>
    <property type="project" value="UniProtKB-KW"/>
</dbReference>
<evidence type="ECO:0000313" key="7">
    <source>
        <dbReference type="Proteomes" id="UP000317421"/>
    </source>
</evidence>
<evidence type="ECO:0000256" key="3">
    <source>
        <dbReference type="ARBA" id="ARBA00023004"/>
    </source>
</evidence>
<evidence type="ECO:0000259" key="5">
    <source>
        <dbReference type="PROSITE" id="PS51007"/>
    </source>
</evidence>
<evidence type="ECO:0000256" key="2">
    <source>
        <dbReference type="ARBA" id="ARBA00022723"/>
    </source>
</evidence>
<dbReference type="PROSITE" id="PS51257">
    <property type="entry name" value="PROKAR_LIPOPROTEIN"/>
    <property type="match status" value="1"/>
</dbReference>
<dbReference type="RefSeq" id="WP_146442979.1">
    <property type="nucleotide sequence ID" value="NZ_SJPR01000001.1"/>
</dbReference>
<dbReference type="PROSITE" id="PS51007">
    <property type="entry name" value="CYTC"/>
    <property type="match status" value="2"/>
</dbReference>
<dbReference type="GO" id="GO:0020037">
    <property type="term" value="F:heme binding"/>
    <property type="evidence" value="ECO:0007669"/>
    <property type="project" value="InterPro"/>
</dbReference>
<protein>
    <submittedName>
        <fullName evidence="6">Cytochrome c</fullName>
    </submittedName>
</protein>
<keyword evidence="7" id="KW-1185">Reference proteome</keyword>
<dbReference type="OrthoDB" id="9808312at2"/>
<dbReference type="AlphaFoldDB" id="A0A5C6AJZ7"/>